<sequence>MIRAVSMVSNDEPNWEQNPESVWVDVLAPTPDELSHLKTIFTFNPLALEDALTEGHWSRFEYYREHAFLVYRTLNPNGKCNDDTERVSIFWYPETDTLVTLRLREVGYLDEVWQTFEPVTHGIEERVIYNLLSRGADNFFAFTDELKEETDTLEESMFQHHKSQNLVKQVFHYKHLIMTARRLVSSARESVASFARHSSLIGEENNRTTTEELSLYLRDIVDLLTRTYESLDSSREVLTSVLDVNLTVQSNRMNEVMKTLTTVSTIFLPLTFLAGVWGMNFDHMPELHWRFGYLLSWLVFLLLGLGLGWYFRKRGWW</sequence>
<dbReference type="Gene3D" id="1.20.58.340">
    <property type="entry name" value="Magnesium transport protein CorA, transmembrane region"/>
    <property type="match status" value="2"/>
</dbReference>
<dbReference type="InterPro" id="IPR045861">
    <property type="entry name" value="CorA_cytoplasmic_dom"/>
</dbReference>
<dbReference type="NCBIfam" id="TIGR00383">
    <property type="entry name" value="corA"/>
    <property type="match status" value="1"/>
</dbReference>
<dbReference type="SUPFAM" id="SSF144083">
    <property type="entry name" value="Magnesium transport protein CorA, transmembrane region"/>
    <property type="match status" value="1"/>
</dbReference>
<comment type="caution">
    <text evidence="9">The sequence shown here is derived from an EMBL/GenBank/DDBJ whole genome shotgun (WGS) entry which is preliminary data.</text>
</comment>
<comment type="similarity">
    <text evidence="2 8">Belongs to the CorA metal ion transporter (MIT) (TC 1.A.35) family.</text>
</comment>
<dbReference type="InterPro" id="IPR002523">
    <property type="entry name" value="MgTranspt_CorA/ZnTranspt_ZntB"/>
</dbReference>
<evidence type="ECO:0000256" key="5">
    <source>
        <dbReference type="ARBA" id="ARBA00022692"/>
    </source>
</evidence>
<dbReference type="PANTHER" id="PTHR46494">
    <property type="entry name" value="CORA FAMILY METAL ION TRANSPORTER (EUROFUNG)"/>
    <property type="match status" value="1"/>
</dbReference>
<name>A0ABQ2CXL4_9DEIO</name>
<dbReference type="EMBL" id="BMOD01000004">
    <property type="protein sequence ID" value="GGJ30877.1"/>
    <property type="molecule type" value="Genomic_DNA"/>
</dbReference>
<keyword evidence="4 8" id="KW-1003">Cell membrane</keyword>
<dbReference type="PANTHER" id="PTHR46494:SF1">
    <property type="entry name" value="CORA FAMILY METAL ION TRANSPORTER (EUROFUNG)"/>
    <property type="match status" value="1"/>
</dbReference>
<evidence type="ECO:0000256" key="1">
    <source>
        <dbReference type="ARBA" id="ARBA00004651"/>
    </source>
</evidence>
<dbReference type="RefSeq" id="WP_189002167.1">
    <property type="nucleotide sequence ID" value="NZ_BMOD01000004.1"/>
</dbReference>
<feature type="transmembrane region" description="Helical" evidence="8">
    <location>
        <begin position="291"/>
        <end position="311"/>
    </location>
</feature>
<accession>A0ABQ2CXL4</accession>
<dbReference type="CDD" id="cd12822">
    <property type="entry name" value="TmCorA-like"/>
    <property type="match status" value="1"/>
</dbReference>
<dbReference type="Proteomes" id="UP000632222">
    <property type="component" value="Unassembled WGS sequence"/>
</dbReference>
<comment type="subcellular location">
    <subcellularLocation>
        <location evidence="1">Cell membrane</location>
        <topology evidence="1">Multi-pass membrane protein</topology>
    </subcellularLocation>
    <subcellularLocation>
        <location evidence="8">Membrane</location>
        <topology evidence="8">Multi-pass membrane protein</topology>
    </subcellularLocation>
</comment>
<dbReference type="InterPro" id="IPR045863">
    <property type="entry name" value="CorA_TM1_TM2"/>
</dbReference>
<keyword evidence="10" id="KW-1185">Reference proteome</keyword>
<comment type="function">
    <text evidence="8">Mediates influx of magnesium ions.</text>
</comment>
<evidence type="ECO:0000313" key="10">
    <source>
        <dbReference type="Proteomes" id="UP000632222"/>
    </source>
</evidence>
<dbReference type="Pfam" id="PF01544">
    <property type="entry name" value="CorA"/>
    <property type="match status" value="1"/>
</dbReference>
<keyword evidence="7 8" id="KW-0472">Membrane</keyword>
<keyword evidence="8" id="KW-0406">Ion transport</keyword>
<evidence type="ECO:0000256" key="7">
    <source>
        <dbReference type="ARBA" id="ARBA00023136"/>
    </source>
</evidence>
<evidence type="ECO:0000256" key="2">
    <source>
        <dbReference type="ARBA" id="ARBA00009765"/>
    </source>
</evidence>
<organism evidence="9 10">
    <name type="scientific">Deinococcus roseus</name>
    <dbReference type="NCBI Taxonomy" id="392414"/>
    <lineage>
        <taxon>Bacteria</taxon>
        <taxon>Thermotogati</taxon>
        <taxon>Deinococcota</taxon>
        <taxon>Deinococci</taxon>
        <taxon>Deinococcales</taxon>
        <taxon>Deinococcaceae</taxon>
        <taxon>Deinococcus</taxon>
    </lineage>
</organism>
<keyword evidence="6 8" id="KW-1133">Transmembrane helix</keyword>
<proteinExistence type="inferred from homology"/>
<evidence type="ECO:0000313" key="9">
    <source>
        <dbReference type="EMBL" id="GGJ30877.1"/>
    </source>
</evidence>
<evidence type="ECO:0000256" key="8">
    <source>
        <dbReference type="RuleBase" id="RU362010"/>
    </source>
</evidence>
<keyword evidence="5 8" id="KW-0812">Transmembrane</keyword>
<keyword evidence="3 8" id="KW-0813">Transport</keyword>
<reference evidence="10" key="1">
    <citation type="journal article" date="2019" name="Int. J. Syst. Evol. Microbiol.">
        <title>The Global Catalogue of Microorganisms (GCM) 10K type strain sequencing project: providing services to taxonomists for standard genome sequencing and annotation.</title>
        <authorList>
            <consortium name="The Broad Institute Genomics Platform"/>
            <consortium name="The Broad Institute Genome Sequencing Center for Infectious Disease"/>
            <person name="Wu L."/>
            <person name="Ma J."/>
        </authorList>
    </citation>
    <scope>NUCLEOTIDE SEQUENCE [LARGE SCALE GENOMIC DNA]</scope>
    <source>
        <strain evidence="10">JCM 14370</strain>
    </source>
</reference>
<dbReference type="SUPFAM" id="SSF143865">
    <property type="entry name" value="CorA soluble domain-like"/>
    <property type="match status" value="1"/>
</dbReference>
<feature type="transmembrane region" description="Helical" evidence="8">
    <location>
        <begin position="259"/>
        <end position="279"/>
    </location>
</feature>
<dbReference type="InterPro" id="IPR004488">
    <property type="entry name" value="Mg/Co-transport_prot_CorA"/>
</dbReference>
<protein>
    <recommendedName>
        <fullName evidence="8">Magnesium transport protein CorA</fullName>
    </recommendedName>
</protein>
<gene>
    <name evidence="8" type="primary">corA</name>
    <name evidence="9" type="ORF">GCM10008938_16140</name>
</gene>
<evidence type="ECO:0000256" key="3">
    <source>
        <dbReference type="ARBA" id="ARBA00022448"/>
    </source>
</evidence>
<evidence type="ECO:0000256" key="4">
    <source>
        <dbReference type="ARBA" id="ARBA00022475"/>
    </source>
</evidence>
<dbReference type="Gene3D" id="3.30.460.20">
    <property type="entry name" value="CorA soluble domain-like"/>
    <property type="match status" value="1"/>
</dbReference>
<evidence type="ECO:0000256" key="6">
    <source>
        <dbReference type="ARBA" id="ARBA00022989"/>
    </source>
</evidence>
<keyword evidence="8" id="KW-0460">Magnesium</keyword>